<evidence type="ECO:0000256" key="2">
    <source>
        <dbReference type="SAM" id="MobiDB-lite"/>
    </source>
</evidence>
<dbReference type="AlphaFoldDB" id="A0A913WUG0"/>
<protein>
    <submittedName>
        <fullName evidence="3">Uncharacterized protein</fullName>
    </submittedName>
</protein>
<keyword evidence="4" id="KW-1185">Reference proteome</keyword>
<sequence length="289" mass="33756">MNSPESNLNNSLESPNTNEEEENDTPFQEENGVLFYVNRDGFPMSSKNWERMWRHVENIHPEKLRMVQRIRNNPDLEKIPMANPPQFTPVMSIPDRLRLIQDYLLQLQYNHTGTQLFEIKKNRPVSGLMDAAREIIRESLPIKCLEAVIVSLYFTSGIQELQRFTISFKSQFSSKTYRHIVLGVVANGKYGALGLSRREDLMYKPLESKSLCDLINNFVSSYEKYGHIVKKIKLSLPIVHDMHSCERIHWKYLVFNPNKMTSSDMKKLLDRYSRELRHSILSVYAGKQT</sequence>
<feature type="compositionally biased region" description="Low complexity" evidence="2">
    <location>
        <begin position="1"/>
        <end position="17"/>
    </location>
</feature>
<feature type="region of interest" description="Disordered" evidence="2">
    <location>
        <begin position="1"/>
        <end position="30"/>
    </location>
</feature>
<proteinExistence type="predicted"/>
<dbReference type="GeneID" id="110233351"/>
<name>A0A913WUG0_EXADI</name>
<dbReference type="Proteomes" id="UP000887567">
    <property type="component" value="Unplaced"/>
</dbReference>
<evidence type="ECO:0000313" key="3">
    <source>
        <dbReference type="EnsemblMetazoa" id="XP_020894298.1"/>
    </source>
</evidence>
<dbReference type="GO" id="GO:0005737">
    <property type="term" value="C:cytoplasm"/>
    <property type="evidence" value="ECO:0007669"/>
    <property type="project" value="InterPro"/>
</dbReference>
<accession>A0A913WUG0</accession>
<evidence type="ECO:0000256" key="1">
    <source>
        <dbReference type="PIRSR" id="PIRSR628131-1"/>
    </source>
</evidence>
<feature type="active site" evidence="1">
    <location>
        <position position="179"/>
    </location>
</feature>
<dbReference type="InterPro" id="IPR028131">
    <property type="entry name" value="VASH1"/>
</dbReference>
<dbReference type="PANTHER" id="PTHR15750">
    <property type="entry name" value="VASOHIBIN-1-LIKE ISOFORM X2"/>
    <property type="match status" value="1"/>
</dbReference>
<evidence type="ECO:0000313" key="4">
    <source>
        <dbReference type="Proteomes" id="UP000887567"/>
    </source>
</evidence>
<dbReference type="Pfam" id="PF14822">
    <property type="entry name" value="Vasohibin"/>
    <property type="match status" value="1"/>
</dbReference>
<organism evidence="3 4">
    <name type="scientific">Exaiptasia diaphana</name>
    <name type="common">Tropical sea anemone</name>
    <name type="synonym">Aiptasia pulchella</name>
    <dbReference type="NCBI Taxonomy" id="2652724"/>
    <lineage>
        <taxon>Eukaryota</taxon>
        <taxon>Metazoa</taxon>
        <taxon>Cnidaria</taxon>
        <taxon>Anthozoa</taxon>
        <taxon>Hexacorallia</taxon>
        <taxon>Actiniaria</taxon>
        <taxon>Aiptasiidae</taxon>
        <taxon>Exaiptasia</taxon>
    </lineage>
</organism>
<dbReference type="KEGG" id="epa:110233351"/>
<dbReference type="RefSeq" id="XP_020894298.1">
    <property type="nucleotide sequence ID" value="XM_021038639.2"/>
</dbReference>
<dbReference type="OMA" id="WERMWAH"/>
<reference evidence="3" key="1">
    <citation type="submission" date="2022-11" db="UniProtKB">
        <authorList>
            <consortium name="EnsemblMetazoa"/>
        </authorList>
    </citation>
    <scope>IDENTIFICATION</scope>
</reference>
<dbReference type="OrthoDB" id="9974232at2759"/>
<feature type="active site" evidence="1">
    <location>
        <position position="196"/>
    </location>
</feature>
<dbReference type="EnsemblMetazoa" id="XM_021038639.2">
    <property type="protein sequence ID" value="XP_020894298.1"/>
    <property type="gene ID" value="LOC110233351"/>
</dbReference>
<dbReference type="PANTHER" id="PTHR15750:SF2">
    <property type="entry name" value="VASOHIBIN"/>
    <property type="match status" value="1"/>
</dbReference>
<feature type="active site" evidence="1">
    <location>
        <position position="144"/>
    </location>
</feature>